<organism evidence="1 2">
    <name type="scientific">Pleurodeles waltl</name>
    <name type="common">Iberian ribbed newt</name>
    <dbReference type="NCBI Taxonomy" id="8319"/>
    <lineage>
        <taxon>Eukaryota</taxon>
        <taxon>Metazoa</taxon>
        <taxon>Chordata</taxon>
        <taxon>Craniata</taxon>
        <taxon>Vertebrata</taxon>
        <taxon>Euteleostomi</taxon>
        <taxon>Amphibia</taxon>
        <taxon>Batrachia</taxon>
        <taxon>Caudata</taxon>
        <taxon>Salamandroidea</taxon>
        <taxon>Salamandridae</taxon>
        <taxon>Pleurodelinae</taxon>
        <taxon>Pleurodeles</taxon>
    </lineage>
</organism>
<name>A0AAV7QSI1_PLEWA</name>
<dbReference type="EMBL" id="JANPWB010000010">
    <property type="protein sequence ID" value="KAJ1141408.1"/>
    <property type="molecule type" value="Genomic_DNA"/>
</dbReference>
<comment type="caution">
    <text evidence="1">The sequence shown here is derived from an EMBL/GenBank/DDBJ whole genome shotgun (WGS) entry which is preliminary data.</text>
</comment>
<dbReference type="AlphaFoldDB" id="A0AAV7QSI1"/>
<evidence type="ECO:0000313" key="2">
    <source>
        <dbReference type="Proteomes" id="UP001066276"/>
    </source>
</evidence>
<sequence length="77" mass="7424">VPELDGVLACGAGVEEYAVEVVDSGPGRFSGSVAGEATGAAGEWSVGAFRGGLEAGGALTSVECEEGAGVVMESSSM</sequence>
<accession>A0AAV7QSI1</accession>
<reference evidence="1" key="1">
    <citation type="journal article" date="2022" name="bioRxiv">
        <title>Sequencing and chromosome-scale assembly of the giantPleurodeles waltlgenome.</title>
        <authorList>
            <person name="Brown T."/>
            <person name="Elewa A."/>
            <person name="Iarovenko S."/>
            <person name="Subramanian E."/>
            <person name="Araus A.J."/>
            <person name="Petzold A."/>
            <person name="Susuki M."/>
            <person name="Suzuki K.-i.T."/>
            <person name="Hayashi T."/>
            <person name="Toyoda A."/>
            <person name="Oliveira C."/>
            <person name="Osipova E."/>
            <person name="Leigh N.D."/>
            <person name="Simon A."/>
            <person name="Yun M.H."/>
        </authorList>
    </citation>
    <scope>NUCLEOTIDE SEQUENCE</scope>
    <source>
        <strain evidence="1">20211129_DDA</strain>
        <tissue evidence="1">Liver</tissue>
    </source>
</reference>
<gene>
    <name evidence="1" type="ORF">NDU88_007741</name>
</gene>
<proteinExistence type="predicted"/>
<dbReference type="Proteomes" id="UP001066276">
    <property type="component" value="Chromosome 6"/>
</dbReference>
<keyword evidence="2" id="KW-1185">Reference proteome</keyword>
<evidence type="ECO:0000313" key="1">
    <source>
        <dbReference type="EMBL" id="KAJ1141408.1"/>
    </source>
</evidence>
<feature type="non-terminal residue" evidence="1">
    <location>
        <position position="77"/>
    </location>
</feature>
<feature type="non-terminal residue" evidence="1">
    <location>
        <position position="1"/>
    </location>
</feature>
<protein>
    <submittedName>
        <fullName evidence="1">Uncharacterized protein</fullName>
    </submittedName>
</protein>